<dbReference type="EMBL" id="CP073809">
    <property type="protein sequence ID" value="UTH13114.1"/>
    <property type="molecule type" value="Genomic_DNA"/>
</dbReference>
<name>A0A9Q9BPL0_9STAP</name>
<dbReference type="AlphaFoldDB" id="A0A9Q9BPL0"/>
<protein>
    <submittedName>
        <fullName evidence="1">GrpB family protein</fullName>
    </submittedName>
</protein>
<organism evidence="1 2">
    <name type="scientific">Macrococcus equipercicus</name>
    <dbReference type="NCBI Taxonomy" id="69967"/>
    <lineage>
        <taxon>Bacteria</taxon>
        <taxon>Bacillati</taxon>
        <taxon>Bacillota</taxon>
        <taxon>Bacilli</taxon>
        <taxon>Bacillales</taxon>
        <taxon>Staphylococcaceae</taxon>
        <taxon>Macrococcus</taxon>
    </lineage>
</organism>
<dbReference type="InterPro" id="IPR007344">
    <property type="entry name" value="GrpB/CoaE"/>
</dbReference>
<proteinExistence type="predicted"/>
<dbReference type="Pfam" id="PF10978">
    <property type="entry name" value="DUF2785"/>
    <property type="match status" value="1"/>
</dbReference>
<dbReference type="PANTHER" id="PTHR34822">
    <property type="entry name" value="GRPB DOMAIN PROTEIN (AFU_ORTHOLOGUE AFUA_1G01530)"/>
    <property type="match status" value="1"/>
</dbReference>
<gene>
    <name evidence="1" type="ORF">KFV11_07505</name>
</gene>
<dbReference type="SUPFAM" id="SSF81301">
    <property type="entry name" value="Nucleotidyltransferase"/>
    <property type="match status" value="1"/>
</dbReference>
<dbReference type="KEGG" id="mequ:KFV11_07505"/>
<dbReference type="Gene3D" id="3.30.460.10">
    <property type="entry name" value="Beta Polymerase, domain 2"/>
    <property type="match status" value="1"/>
</dbReference>
<accession>A0A9Q9BPL0</accession>
<sequence length="438" mass="51586">MKVRLSDYNLNWKVLFERECKLLFDILKDEVVRFEHFGSTAVRGMKAKPVIDMMVLVKDISTIDTYNSIFEVLGYDVAGEWGIPGRRLLRKGGENRSHHIHIYQYDHPEIYRHLAVRDYLLKNLNEVYAYSAKKEELAEKYEETRAYSKAKKGYVMELEKRALKYFEELDGYQVIKILIDRYDENSNLTENDMDQLINEMMSNIGHPDPDIRDALVYSKFCEIILNGKLTVIQIRNVMKECLDNLTYRINEKNNDNVFKRSFSALFLHAIVYSDNQEKFLSEMEYNVLIKGSIDYFINEKDVRGFVDGKGWAHAPAHTSDLIVECIKSQYYMKNFNGEILEGIEINLARLQNDYIPYIDDEEMRMSHIVIELLEKSLVTEQYIVDWIKLIKNKLETTKVKDIIYYRKAKNLNDFIKSLYFGAKNHPVLQKMLITLIES</sequence>
<dbReference type="Pfam" id="PF04229">
    <property type="entry name" value="GrpB"/>
    <property type="match status" value="1"/>
</dbReference>
<dbReference type="Proteomes" id="UP001057381">
    <property type="component" value="Chromosome"/>
</dbReference>
<dbReference type="InterPro" id="IPR021247">
    <property type="entry name" value="DUF2785"/>
</dbReference>
<reference evidence="1" key="1">
    <citation type="submission" date="2021-04" db="EMBL/GenBank/DDBJ databases">
        <title>Complete Genome Sequences of Macrococcus spp. from dog and cattle.</title>
        <authorList>
            <person name="Schwendener S."/>
            <person name="Perreten V."/>
        </authorList>
    </citation>
    <scope>NUCLEOTIDE SEQUENCE</scope>
    <source>
        <strain evidence="1">Epi0143-OL</strain>
    </source>
</reference>
<evidence type="ECO:0000313" key="2">
    <source>
        <dbReference type="Proteomes" id="UP001057381"/>
    </source>
</evidence>
<dbReference type="PANTHER" id="PTHR34822:SF1">
    <property type="entry name" value="GRPB FAMILY PROTEIN"/>
    <property type="match status" value="1"/>
</dbReference>
<dbReference type="InterPro" id="IPR043519">
    <property type="entry name" value="NT_sf"/>
</dbReference>
<dbReference type="RefSeq" id="WP_367305161.1">
    <property type="nucleotide sequence ID" value="NZ_CP073809.1"/>
</dbReference>
<evidence type="ECO:0000313" key="1">
    <source>
        <dbReference type="EMBL" id="UTH13114.1"/>
    </source>
</evidence>